<dbReference type="PANTHER" id="PTHR48041">
    <property type="entry name" value="ABC TRANSPORTER G FAMILY MEMBER 28"/>
    <property type="match status" value="1"/>
</dbReference>
<dbReference type="GO" id="GO:0005524">
    <property type="term" value="F:ATP binding"/>
    <property type="evidence" value="ECO:0007669"/>
    <property type="project" value="UniProtKB-KW"/>
</dbReference>
<evidence type="ECO:0000256" key="2">
    <source>
        <dbReference type="ARBA" id="ARBA00022448"/>
    </source>
</evidence>
<evidence type="ECO:0000256" key="8">
    <source>
        <dbReference type="SAM" id="MobiDB-lite"/>
    </source>
</evidence>
<dbReference type="InterPro" id="IPR003439">
    <property type="entry name" value="ABC_transporter-like_ATP-bd"/>
</dbReference>
<dbReference type="SMART" id="SM00382">
    <property type="entry name" value="AAA"/>
    <property type="match status" value="1"/>
</dbReference>
<keyword evidence="5 11" id="KW-0067">ATP-binding</keyword>
<dbReference type="Gene3D" id="3.40.50.300">
    <property type="entry name" value="P-loop containing nucleotide triphosphate hydrolases"/>
    <property type="match status" value="1"/>
</dbReference>
<dbReference type="EMBL" id="CP009111">
    <property type="protein sequence ID" value="ANS27836.1"/>
    <property type="molecule type" value="Genomic_DNA"/>
</dbReference>
<dbReference type="InterPro" id="IPR027417">
    <property type="entry name" value="P-loop_NTPase"/>
</dbReference>
<feature type="compositionally biased region" description="Basic and acidic residues" evidence="8">
    <location>
        <begin position="1"/>
        <end position="19"/>
    </location>
</feature>
<protein>
    <submittedName>
        <fullName evidence="11">ABC transporter ATP-binding protein</fullName>
    </submittedName>
</protein>
<evidence type="ECO:0000256" key="3">
    <source>
        <dbReference type="ARBA" id="ARBA00022692"/>
    </source>
</evidence>
<gene>
    <name evidence="11" type="ORF">R1CP_15715</name>
</gene>
<feature type="transmembrane region" description="Helical" evidence="9">
    <location>
        <begin position="559"/>
        <end position="579"/>
    </location>
</feature>
<evidence type="ECO:0000256" key="6">
    <source>
        <dbReference type="ARBA" id="ARBA00022989"/>
    </source>
</evidence>
<feature type="transmembrane region" description="Helical" evidence="9">
    <location>
        <begin position="425"/>
        <end position="444"/>
    </location>
</feature>
<proteinExistence type="predicted"/>
<accession>A0A1B1K5H5</accession>
<dbReference type="InterPro" id="IPR003593">
    <property type="entry name" value="AAA+_ATPase"/>
</dbReference>
<dbReference type="PATRIC" id="fig|37919.13.peg.3227"/>
<dbReference type="PROSITE" id="PS00211">
    <property type="entry name" value="ABC_TRANSPORTER_1"/>
    <property type="match status" value="1"/>
</dbReference>
<dbReference type="Pfam" id="PF00005">
    <property type="entry name" value="ABC_tran"/>
    <property type="match status" value="1"/>
</dbReference>
<feature type="transmembrane region" description="Helical" evidence="9">
    <location>
        <begin position="456"/>
        <end position="476"/>
    </location>
</feature>
<feature type="region of interest" description="Disordered" evidence="8">
    <location>
        <begin position="1"/>
        <end position="33"/>
    </location>
</feature>
<evidence type="ECO:0000256" key="9">
    <source>
        <dbReference type="SAM" id="Phobius"/>
    </source>
</evidence>
<feature type="compositionally biased region" description="Polar residues" evidence="8">
    <location>
        <begin position="20"/>
        <end position="32"/>
    </location>
</feature>
<feature type="transmembrane region" description="Helical" evidence="9">
    <location>
        <begin position="340"/>
        <end position="360"/>
    </location>
</feature>
<evidence type="ECO:0000256" key="5">
    <source>
        <dbReference type="ARBA" id="ARBA00022840"/>
    </source>
</evidence>
<organism evidence="11 12">
    <name type="scientific">Rhodococcus opacus</name>
    <name type="common">Nocardia opaca</name>
    <dbReference type="NCBI Taxonomy" id="37919"/>
    <lineage>
        <taxon>Bacteria</taxon>
        <taxon>Bacillati</taxon>
        <taxon>Actinomycetota</taxon>
        <taxon>Actinomycetes</taxon>
        <taxon>Mycobacteriales</taxon>
        <taxon>Nocardiaceae</taxon>
        <taxon>Rhodococcus</taxon>
    </lineage>
</organism>
<evidence type="ECO:0000256" key="7">
    <source>
        <dbReference type="ARBA" id="ARBA00023136"/>
    </source>
</evidence>
<keyword evidence="7 9" id="KW-0472">Membrane</keyword>
<keyword evidence="6 9" id="KW-1133">Transmembrane helix</keyword>
<evidence type="ECO:0000256" key="4">
    <source>
        <dbReference type="ARBA" id="ARBA00022741"/>
    </source>
</evidence>
<keyword evidence="3 9" id="KW-0812">Transmembrane</keyword>
<name>A0A1B1K5H5_RHOOP</name>
<dbReference type="GO" id="GO:0016887">
    <property type="term" value="F:ATP hydrolysis activity"/>
    <property type="evidence" value="ECO:0007669"/>
    <property type="project" value="InterPro"/>
</dbReference>
<evidence type="ECO:0000313" key="12">
    <source>
        <dbReference type="Proteomes" id="UP000186108"/>
    </source>
</evidence>
<dbReference type="AlphaFoldDB" id="A0A1B1K5H5"/>
<feature type="domain" description="ABC transporter" evidence="10">
    <location>
        <begin position="39"/>
        <end position="271"/>
    </location>
</feature>
<keyword evidence="4" id="KW-0547">Nucleotide-binding</keyword>
<dbReference type="PANTHER" id="PTHR48041:SF139">
    <property type="entry name" value="PROTEIN SCARLET"/>
    <property type="match status" value="1"/>
</dbReference>
<evidence type="ECO:0000256" key="1">
    <source>
        <dbReference type="ARBA" id="ARBA00004141"/>
    </source>
</evidence>
<dbReference type="InterPro" id="IPR013525">
    <property type="entry name" value="ABC2_TM"/>
</dbReference>
<dbReference type="GO" id="GO:0140359">
    <property type="term" value="F:ABC-type transporter activity"/>
    <property type="evidence" value="ECO:0007669"/>
    <property type="project" value="InterPro"/>
</dbReference>
<dbReference type="InterPro" id="IPR050352">
    <property type="entry name" value="ABCG_transporters"/>
</dbReference>
<dbReference type="SUPFAM" id="SSF52540">
    <property type="entry name" value="P-loop containing nucleoside triphosphate hydrolases"/>
    <property type="match status" value="1"/>
</dbReference>
<comment type="subcellular location">
    <subcellularLocation>
        <location evidence="1">Membrane</location>
        <topology evidence="1">Multi-pass membrane protein</topology>
    </subcellularLocation>
</comment>
<dbReference type="GO" id="GO:0016020">
    <property type="term" value="C:membrane"/>
    <property type="evidence" value="ECO:0007669"/>
    <property type="project" value="UniProtKB-SubCell"/>
</dbReference>
<reference evidence="11 12" key="1">
    <citation type="submission" date="2014-07" db="EMBL/GenBank/DDBJ databases">
        <authorList>
            <person name="Zhang J.E."/>
            <person name="Yang H."/>
            <person name="Guo J."/>
            <person name="Deng Z."/>
            <person name="Luo H."/>
            <person name="Luo M."/>
            <person name="Zhao B."/>
        </authorList>
    </citation>
    <scope>NUCLEOTIDE SEQUENCE [LARGE SCALE GENOMIC DNA]</scope>
    <source>
        <strain evidence="11 12">1CP</strain>
    </source>
</reference>
<keyword evidence="2" id="KW-0813">Transport</keyword>
<evidence type="ECO:0000259" key="10">
    <source>
        <dbReference type="PROSITE" id="PS50893"/>
    </source>
</evidence>
<feature type="transmembrane region" description="Helical" evidence="9">
    <location>
        <begin position="380"/>
        <end position="404"/>
    </location>
</feature>
<dbReference type="InterPro" id="IPR017871">
    <property type="entry name" value="ABC_transporter-like_CS"/>
</dbReference>
<dbReference type="Pfam" id="PF01061">
    <property type="entry name" value="ABC2_membrane"/>
    <property type="match status" value="1"/>
</dbReference>
<feature type="transmembrane region" description="Helical" evidence="9">
    <location>
        <begin position="488"/>
        <end position="507"/>
    </location>
</feature>
<evidence type="ECO:0000313" key="11">
    <source>
        <dbReference type="EMBL" id="ANS27836.1"/>
    </source>
</evidence>
<sequence length="590" mass="63222">MRPRNRRADDQGMTKRVQESLRSPDTTASTLEPPTVGRVDAVDVSRQVGARRILQELSLSVEPGELVAIAGGSGAGKSTLLEILAGLQPPSAGQVRHDGVVRGARVSADSRIGYVPQDDIIHLEMPLRRTLRYAARLRLPAGTSAAEADRIVEETMQDLDLADRAEVPVRALSGGQRKRASIAVELLTRPHLFFLDEPTSGLDPSTAADVMRLLRRLSRRGVTVVLTTHEPAGIDRCDRVVFLARDGHLAFTGSPTEARRYFGVEDLAEVYDRLAREHTPQIWAERFADSGGTSEAPPGSALPSVPPIAATRSDLNRTGMVRQWWLLTRRNVDVLLRNRLTLAVLLGSPVLVTAMMATLFQRGAFDPRSAADLGPAQIVFWIAFAGFFFGLTYGLLQIVGEMAVFRQERLAGLSVGAYVASKVTALLPVLAGVSALLLGVLRALGRLPAVGWDVSAFLFVTIVIEATSALALGLLASAAVSNAAQAALALPMLCFPQVLFGGAIVPVDEMAIPGRLMSLGLSNRHAFEALGRDLDLDRYSATLPAMSAYGDTFHGGTGASLIALASFAVALTLATVWVLDRRSRPGASRR</sequence>
<feature type="region of interest" description="Disordered" evidence="8">
    <location>
        <begin position="289"/>
        <end position="308"/>
    </location>
</feature>
<dbReference type="Proteomes" id="UP000186108">
    <property type="component" value="Chromosome"/>
</dbReference>
<dbReference type="PROSITE" id="PS50893">
    <property type="entry name" value="ABC_TRANSPORTER_2"/>
    <property type="match status" value="1"/>
</dbReference>